<dbReference type="AlphaFoldDB" id="A0AAE1GVZ4"/>
<name>A0AAE1GVZ4_9NEOP</name>
<reference evidence="1" key="2">
    <citation type="journal article" date="2023" name="BMC Genomics">
        <title>Pest status, molecular evolution, and epigenetic factors derived from the genome assembly of Frankliniella fusca, a thysanopteran phytovirus vector.</title>
        <authorList>
            <person name="Catto M.A."/>
            <person name="Labadie P.E."/>
            <person name="Jacobson A.L."/>
            <person name="Kennedy G.G."/>
            <person name="Srinivasan R."/>
            <person name="Hunt B.G."/>
        </authorList>
    </citation>
    <scope>NUCLEOTIDE SEQUENCE</scope>
    <source>
        <strain evidence="1">PL_HMW_Pooled</strain>
    </source>
</reference>
<sequence length="122" mass="13850">MANVPAITFPYLDNNNPGDEDDAEFHLERRLCIYNLLTSTGDILDQFKSLDLHHELDLYPVEALTTCNHALAVCNSEPKCIALFDQFKADCKVRDKKCRMDSRLVSEVFIDKASSRNVVLQS</sequence>
<dbReference type="SUPFAM" id="SSF110035">
    <property type="entry name" value="GDNF receptor-like"/>
    <property type="match status" value="1"/>
</dbReference>
<dbReference type="InterPro" id="IPR037193">
    <property type="entry name" value="GDNF_alpha"/>
</dbReference>
<reference evidence="1" key="1">
    <citation type="submission" date="2021-07" db="EMBL/GenBank/DDBJ databases">
        <authorList>
            <person name="Catto M.A."/>
            <person name="Jacobson A."/>
            <person name="Kennedy G."/>
            <person name="Labadie P."/>
            <person name="Hunt B.G."/>
            <person name="Srinivasan R."/>
        </authorList>
    </citation>
    <scope>NUCLEOTIDE SEQUENCE</scope>
    <source>
        <strain evidence="1">PL_HMW_Pooled</strain>
        <tissue evidence="1">Head</tissue>
    </source>
</reference>
<dbReference type="Proteomes" id="UP001219518">
    <property type="component" value="Unassembled WGS sequence"/>
</dbReference>
<accession>A0AAE1GVZ4</accession>
<proteinExistence type="predicted"/>
<protein>
    <submittedName>
        <fullName evidence="1">Spike glycoprotein</fullName>
    </submittedName>
</protein>
<gene>
    <name evidence="1" type="ORF">KUF71_020115</name>
</gene>
<keyword evidence="2" id="KW-1185">Reference proteome</keyword>
<organism evidence="1 2">
    <name type="scientific">Frankliniella fusca</name>
    <dbReference type="NCBI Taxonomy" id="407009"/>
    <lineage>
        <taxon>Eukaryota</taxon>
        <taxon>Metazoa</taxon>
        <taxon>Ecdysozoa</taxon>
        <taxon>Arthropoda</taxon>
        <taxon>Hexapoda</taxon>
        <taxon>Insecta</taxon>
        <taxon>Pterygota</taxon>
        <taxon>Neoptera</taxon>
        <taxon>Paraneoptera</taxon>
        <taxon>Thysanoptera</taxon>
        <taxon>Terebrantia</taxon>
        <taxon>Thripoidea</taxon>
        <taxon>Thripidae</taxon>
        <taxon>Frankliniella</taxon>
    </lineage>
</organism>
<comment type="caution">
    <text evidence="1">The sequence shown here is derived from an EMBL/GenBank/DDBJ whole genome shotgun (WGS) entry which is preliminary data.</text>
</comment>
<dbReference type="EMBL" id="JAHWGI010000150">
    <property type="protein sequence ID" value="KAK3910346.1"/>
    <property type="molecule type" value="Genomic_DNA"/>
</dbReference>
<evidence type="ECO:0000313" key="1">
    <source>
        <dbReference type="EMBL" id="KAK3910346.1"/>
    </source>
</evidence>
<evidence type="ECO:0000313" key="2">
    <source>
        <dbReference type="Proteomes" id="UP001219518"/>
    </source>
</evidence>